<dbReference type="PRINTS" id="PR00176">
    <property type="entry name" value="NANEUSMPORT"/>
</dbReference>
<dbReference type="PROSITE" id="PS00610">
    <property type="entry name" value="NA_NEUROTRAN_SYMP_1"/>
    <property type="match status" value="1"/>
</dbReference>
<feature type="transmembrane region" description="Helical" evidence="7">
    <location>
        <begin position="91"/>
        <end position="119"/>
    </location>
</feature>
<keyword evidence="5 7" id="KW-0472">Membrane</keyword>
<keyword evidence="9" id="KW-1185">Reference proteome</keyword>
<comment type="similarity">
    <text evidence="6">Belongs to the sodium:neurotransmitter symporter (SNF) (TC 2.A.22) family.</text>
</comment>
<evidence type="ECO:0000256" key="7">
    <source>
        <dbReference type="SAM" id="Phobius"/>
    </source>
</evidence>
<evidence type="ECO:0000256" key="5">
    <source>
        <dbReference type="ARBA" id="ARBA00023136"/>
    </source>
</evidence>
<dbReference type="Pfam" id="PF00209">
    <property type="entry name" value="SNF"/>
    <property type="match status" value="1"/>
</dbReference>
<protein>
    <recommendedName>
        <fullName evidence="6">Transporter</fullName>
    </recommendedName>
</protein>
<feature type="transmembrane region" description="Helical" evidence="7">
    <location>
        <begin position="46"/>
        <end position="70"/>
    </location>
</feature>
<evidence type="ECO:0000256" key="4">
    <source>
        <dbReference type="ARBA" id="ARBA00022989"/>
    </source>
</evidence>
<dbReference type="InterPro" id="IPR000175">
    <property type="entry name" value="Na/ntran_symport"/>
</dbReference>
<feature type="transmembrane region" description="Helical" evidence="7">
    <location>
        <begin position="378"/>
        <end position="399"/>
    </location>
</feature>
<feature type="transmembrane region" description="Helical" evidence="7">
    <location>
        <begin position="347"/>
        <end position="372"/>
    </location>
</feature>
<dbReference type="SUPFAM" id="SSF161070">
    <property type="entry name" value="SNF-like"/>
    <property type="match status" value="1"/>
</dbReference>
<evidence type="ECO:0000313" key="9">
    <source>
        <dbReference type="Proteomes" id="UP001217089"/>
    </source>
</evidence>
<dbReference type="PANTHER" id="PTHR11616:SF303">
    <property type="entry name" value="SODIUM- AND CHLORIDE-DEPENDENT GABA TRANSPORTER INE"/>
    <property type="match status" value="1"/>
</dbReference>
<dbReference type="InterPro" id="IPR037272">
    <property type="entry name" value="SNS_sf"/>
</dbReference>
<name>A0ABQ9F4H9_TEGGR</name>
<accession>A0ABQ9F4H9</accession>
<feature type="transmembrane region" description="Helical" evidence="7">
    <location>
        <begin position="310"/>
        <end position="335"/>
    </location>
</feature>
<dbReference type="PANTHER" id="PTHR11616">
    <property type="entry name" value="SODIUM/CHLORIDE DEPENDENT TRANSPORTER"/>
    <property type="match status" value="1"/>
</dbReference>
<evidence type="ECO:0000256" key="2">
    <source>
        <dbReference type="ARBA" id="ARBA00022448"/>
    </source>
</evidence>
<evidence type="ECO:0000256" key="6">
    <source>
        <dbReference type="RuleBase" id="RU003732"/>
    </source>
</evidence>
<gene>
    <name evidence="8" type="ORF">KUTeg_012365</name>
</gene>
<keyword evidence="3 6" id="KW-0812">Transmembrane</keyword>
<comment type="subcellular location">
    <subcellularLocation>
        <location evidence="1">Membrane</location>
        <topology evidence="1">Multi-pass membrane protein</topology>
    </subcellularLocation>
</comment>
<feature type="transmembrane region" description="Helical" evidence="7">
    <location>
        <begin position="252"/>
        <end position="272"/>
    </location>
</feature>
<feature type="transmembrane region" description="Helical" evidence="7">
    <location>
        <begin position="178"/>
        <end position="195"/>
    </location>
</feature>
<evidence type="ECO:0000256" key="3">
    <source>
        <dbReference type="ARBA" id="ARBA00022692"/>
    </source>
</evidence>
<keyword evidence="6" id="KW-0769">Symport</keyword>
<feature type="transmembrane region" description="Helical" evidence="7">
    <location>
        <begin position="284"/>
        <end position="304"/>
    </location>
</feature>
<dbReference type="Proteomes" id="UP001217089">
    <property type="component" value="Unassembled WGS sequence"/>
</dbReference>
<keyword evidence="4 7" id="KW-1133">Transmembrane helix</keyword>
<comment type="caution">
    <text evidence="8">The sequence shown here is derived from an EMBL/GenBank/DDBJ whole genome shotgun (WGS) entry which is preliminary data.</text>
</comment>
<sequence>MESNMDFPKRQGWNRPVEFLFAIIGYSVGMGNIWRFPYTCYESGGGAFILAYLIMWTFCGVPLLYMELAIGQYTRLGPLGAMEKLCPLFKGAAAGSVVVVAISRTLYMVIIVWPFYYLFNSFNQEFPWSRCGHDWNTQYCVDTKDIAGKSVEIIGVFFLKVHVLQITSGIDDFGTVRWEFALILLLTWILIYFSAFKGTKSVGKSNVVYVTVLFPYIVLILMIIRGFTLPGSYEGLLFLFTPKWYRLTEPQVWIHAAATNFFSLGIGGGGYLARTHGKPFEKIVTSGIELVFIVFPEIFTTMPLSQLMSVLFFLMIITLAFDTMLVGPEICVTAITDRFKKLPRKEILYAIACILFYCLGLPTIAQGGIYYFALLDYYLSFGSSVSFAFFEIVAVSWFYGRKFDVSISQHFL</sequence>
<dbReference type="PROSITE" id="PS50267">
    <property type="entry name" value="NA_NEUROTRAN_SYMP_3"/>
    <property type="match status" value="1"/>
</dbReference>
<evidence type="ECO:0000256" key="1">
    <source>
        <dbReference type="ARBA" id="ARBA00004141"/>
    </source>
</evidence>
<feature type="transmembrane region" description="Helical" evidence="7">
    <location>
        <begin position="207"/>
        <end position="227"/>
    </location>
</feature>
<feature type="transmembrane region" description="Helical" evidence="7">
    <location>
        <begin position="12"/>
        <end position="34"/>
    </location>
</feature>
<dbReference type="EMBL" id="JARBDR010000640">
    <property type="protein sequence ID" value="KAJ8310500.1"/>
    <property type="molecule type" value="Genomic_DNA"/>
</dbReference>
<proteinExistence type="inferred from homology"/>
<evidence type="ECO:0000313" key="8">
    <source>
        <dbReference type="EMBL" id="KAJ8310500.1"/>
    </source>
</evidence>
<keyword evidence="2 6" id="KW-0813">Transport</keyword>
<organism evidence="8 9">
    <name type="scientific">Tegillarca granosa</name>
    <name type="common">Malaysian cockle</name>
    <name type="synonym">Anadara granosa</name>
    <dbReference type="NCBI Taxonomy" id="220873"/>
    <lineage>
        <taxon>Eukaryota</taxon>
        <taxon>Metazoa</taxon>
        <taxon>Spiralia</taxon>
        <taxon>Lophotrochozoa</taxon>
        <taxon>Mollusca</taxon>
        <taxon>Bivalvia</taxon>
        <taxon>Autobranchia</taxon>
        <taxon>Pteriomorphia</taxon>
        <taxon>Arcoida</taxon>
        <taxon>Arcoidea</taxon>
        <taxon>Arcidae</taxon>
        <taxon>Tegillarca</taxon>
    </lineage>
</organism>
<reference evidence="8 9" key="1">
    <citation type="submission" date="2022-12" db="EMBL/GenBank/DDBJ databases">
        <title>Chromosome-level genome of Tegillarca granosa.</title>
        <authorList>
            <person name="Kim J."/>
        </authorList>
    </citation>
    <scope>NUCLEOTIDE SEQUENCE [LARGE SCALE GENOMIC DNA]</scope>
    <source>
        <strain evidence="8">Teg-2019</strain>
        <tissue evidence="8">Adductor muscle</tissue>
    </source>
</reference>